<dbReference type="Proteomes" id="UP000593567">
    <property type="component" value="Unassembled WGS sequence"/>
</dbReference>
<dbReference type="OrthoDB" id="514299at2759"/>
<evidence type="ECO:0000256" key="1">
    <source>
        <dbReference type="ARBA" id="ARBA00004323"/>
    </source>
</evidence>
<keyword evidence="8 10" id="KW-0472">Membrane</keyword>
<dbReference type="Pfam" id="PF06990">
    <property type="entry name" value="Gal-3-0_sulfotr"/>
    <property type="match status" value="1"/>
</dbReference>
<evidence type="ECO:0000256" key="7">
    <source>
        <dbReference type="ARBA" id="ARBA00023034"/>
    </source>
</evidence>
<feature type="chain" id="PRO_5029875762" evidence="11">
    <location>
        <begin position="20"/>
        <end position="417"/>
    </location>
</feature>
<feature type="signal peptide" evidence="11">
    <location>
        <begin position="1"/>
        <end position="19"/>
    </location>
</feature>
<dbReference type="Gene3D" id="3.40.50.300">
    <property type="entry name" value="P-loop containing nucleotide triphosphate hydrolases"/>
    <property type="match status" value="1"/>
</dbReference>
<evidence type="ECO:0000256" key="8">
    <source>
        <dbReference type="ARBA" id="ARBA00023136"/>
    </source>
</evidence>
<comment type="caution">
    <text evidence="12">The sequence shown here is derived from an EMBL/GenBank/DDBJ whole genome shotgun (WGS) entry which is preliminary data.</text>
</comment>
<keyword evidence="7" id="KW-0333">Golgi apparatus</keyword>
<evidence type="ECO:0000256" key="5">
    <source>
        <dbReference type="ARBA" id="ARBA00022968"/>
    </source>
</evidence>
<dbReference type="PANTHER" id="PTHR14647">
    <property type="entry name" value="GALACTOSE-3-O-SULFOTRANSFERASE"/>
    <property type="match status" value="1"/>
</dbReference>
<dbReference type="InterPro" id="IPR027417">
    <property type="entry name" value="P-loop_NTPase"/>
</dbReference>
<evidence type="ECO:0000256" key="3">
    <source>
        <dbReference type="ARBA" id="ARBA00022679"/>
    </source>
</evidence>
<comment type="similarity">
    <text evidence="2">Belongs to the galactose-3-O-sulfotransferase family.</text>
</comment>
<dbReference type="AlphaFoldDB" id="A0A7J7JD73"/>
<keyword evidence="3" id="KW-0808">Transferase</keyword>
<keyword evidence="6 10" id="KW-1133">Transmembrane helix</keyword>
<protein>
    <submittedName>
        <fullName evidence="12">GAL3ST1</fullName>
    </submittedName>
</protein>
<evidence type="ECO:0000256" key="10">
    <source>
        <dbReference type="SAM" id="Phobius"/>
    </source>
</evidence>
<dbReference type="GO" id="GO:0000139">
    <property type="term" value="C:Golgi membrane"/>
    <property type="evidence" value="ECO:0007669"/>
    <property type="project" value="UniProtKB-SubCell"/>
</dbReference>
<keyword evidence="5" id="KW-0735">Signal-anchor</keyword>
<reference evidence="12" key="1">
    <citation type="submission" date="2020-06" db="EMBL/GenBank/DDBJ databases">
        <title>Draft genome of Bugula neritina, a colonial animal packing powerful symbionts and potential medicines.</title>
        <authorList>
            <person name="Rayko M."/>
        </authorList>
    </citation>
    <scope>NUCLEOTIDE SEQUENCE [LARGE SCALE GENOMIC DNA]</scope>
    <source>
        <strain evidence="12">Kwan_BN1</strain>
    </source>
</reference>
<keyword evidence="9" id="KW-0325">Glycoprotein</keyword>
<evidence type="ECO:0000313" key="13">
    <source>
        <dbReference type="Proteomes" id="UP000593567"/>
    </source>
</evidence>
<evidence type="ECO:0000256" key="11">
    <source>
        <dbReference type="SAM" id="SignalP"/>
    </source>
</evidence>
<organism evidence="12 13">
    <name type="scientific">Bugula neritina</name>
    <name type="common">Brown bryozoan</name>
    <name type="synonym">Sertularia neritina</name>
    <dbReference type="NCBI Taxonomy" id="10212"/>
    <lineage>
        <taxon>Eukaryota</taxon>
        <taxon>Metazoa</taxon>
        <taxon>Spiralia</taxon>
        <taxon>Lophotrochozoa</taxon>
        <taxon>Bryozoa</taxon>
        <taxon>Gymnolaemata</taxon>
        <taxon>Cheilostomatida</taxon>
        <taxon>Flustrina</taxon>
        <taxon>Buguloidea</taxon>
        <taxon>Bugulidae</taxon>
        <taxon>Bugula</taxon>
    </lineage>
</organism>
<dbReference type="PANTHER" id="PTHR14647:SF87">
    <property type="entry name" value="PUTATIVE-RELATED"/>
    <property type="match status" value="1"/>
</dbReference>
<keyword evidence="4 10" id="KW-0812">Transmembrane</keyword>
<comment type="subcellular location">
    <subcellularLocation>
        <location evidence="1">Golgi apparatus membrane</location>
        <topology evidence="1">Single-pass type II membrane protein</topology>
    </subcellularLocation>
</comment>
<evidence type="ECO:0000256" key="9">
    <source>
        <dbReference type="ARBA" id="ARBA00023180"/>
    </source>
</evidence>
<evidence type="ECO:0000256" key="6">
    <source>
        <dbReference type="ARBA" id="ARBA00022989"/>
    </source>
</evidence>
<dbReference type="InterPro" id="IPR009729">
    <property type="entry name" value="Gal-3-0_sulfotransfrase"/>
</dbReference>
<dbReference type="GO" id="GO:0009247">
    <property type="term" value="P:glycolipid biosynthetic process"/>
    <property type="evidence" value="ECO:0007669"/>
    <property type="project" value="InterPro"/>
</dbReference>
<evidence type="ECO:0000313" key="12">
    <source>
        <dbReference type="EMBL" id="KAF6024222.1"/>
    </source>
</evidence>
<name>A0A7J7JD73_BUGNE</name>
<dbReference type="GO" id="GO:0001733">
    <property type="term" value="F:galactosylceramide sulfotransferase activity"/>
    <property type="evidence" value="ECO:0007669"/>
    <property type="project" value="InterPro"/>
</dbReference>
<sequence length="417" mass="46885">MPVCIILVWVLASTGLANLDKEKKKKLLVAFIGFTICCVVVTFYYRSHIYHNFLEVKEKLFGSFSNNTTELASLSVQKISRQPATHIAYIKTHNKESSTIWSIVVNFALNHNLTIALPAARTGNNLGWPKSFAPTDATPPKPDVLCHYSRFSDAMLRYMPKNTQYLTSLSHPADQLLSSYTHLSARSCPNMTITKFFSSPSKEASAKNCSLHSASWLINGQLFDLGLNTSELSSSSHVDNRAVRKKIEQLDKKFSMVIILERLEESLIVMRDLLNWTTEDIIYIKSSISSPAAGVVPSYSDQQRSLAGQLNWADMLLYAHFSKKLDDIVNSNTAYYKQEVKNLRKRISLWTTRCIRDVSKMSSTSTDTYNDHMLTTRGKSIDKCIQLAMGELTKNNLLIARKPINSRTIVGGGRNLP</sequence>
<accession>A0A7J7JD73</accession>
<evidence type="ECO:0000256" key="4">
    <source>
        <dbReference type="ARBA" id="ARBA00022692"/>
    </source>
</evidence>
<gene>
    <name evidence="12" type="ORF">EB796_017474</name>
</gene>
<feature type="transmembrane region" description="Helical" evidence="10">
    <location>
        <begin position="27"/>
        <end position="45"/>
    </location>
</feature>
<dbReference type="EMBL" id="VXIV02002605">
    <property type="protein sequence ID" value="KAF6024222.1"/>
    <property type="molecule type" value="Genomic_DNA"/>
</dbReference>
<keyword evidence="11" id="KW-0732">Signal</keyword>
<proteinExistence type="inferred from homology"/>
<keyword evidence="13" id="KW-1185">Reference proteome</keyword>
<evidence type="ECO:0000256" key="2">
    <source>
        <dbReference type="ARBA" id="ARBA00008124"/>
    </source>
</evidence>